<dbReference type="GO" id="GO:0012505">
    <property type="term" value="C:endomembrane system"/>
    <property type="evidence" value="ECO:0007669"/>
    <property type="project" value="TreeGrafter"/>
</dbReference>
<evidence type="ECO:0000313" key="3">
    <source>
        <dbReference type="Proteomes" id="UP001152523"/>
    </source>
</evidence>
<name>A0AAV0FCI0_9ASTE</name>
<feature type="coiled-coil region" evidence="1">
    <location>
        <begin position="342"/>
        <end position="376"/>
    </location>
</feature>
<sequence length="459" mass="52390">MEIILAEEAKPRPPSLEEAKASESQFLAEVQEFKATVPESYEELCSCLMAKINELEDEKEQLQKTIQDSEDAFVEHSEQCQGEKFELLSYIGSLQKEISSLSSSSLNRENESLRKELEKTKAKLKDTEAKLKNAIQEKTKFESEKACAEREIKLLHGQKAVFERDINKHDSLVGRRRDSAIGRGSNAFEAKRDKRSSYLAEPSMQEDFMKLEVLAFEMEKTIASLEEELANSNKEKEEAESRAESLASDIHKLSDELDVSKTELSALKEEVLHLTSNLEESRSHHQGLKSTINALYGEKDDLAMQLADALLSIEERKVIWSAMEKTLVEAIDEKTDLYNVEIASLSKGLSEAQHELEIYREECNLLKESLTRSERSASLEKTFCEKSLENDQIQNELRVVEEHDTNMQEAVTRVRRIENSVSNQGHVAHDPQQVGVRHSSRVKKENIRLKDYEIGARRR</sequence>
<evidence type="ECO:0000256" key="1">
    <source>
        <dbReference type="SAM" id="Coils"/>
    </source>
</evidence>
<dbReference type="PANTHER" id="PTHR36362">
    <property type="entry name" value="DNA-DIRECTED RNA POLYMERASE SUBUNIT BETA"/>
    <property type="match status" value="1"/>
</dbReference>
<dbReference type="EMBL" id="CAMAPF010000974">
    <property type="protein sequence ID" value="CAH9133075.1"/>
    <property type="molecule type" value="Genomic_DNA"/>
</dbReference>
<keyword evidence="1" id="KW-0175">Coiled coil</keyword>
<feature type="coiled-coil region" evidence="1">
    <location>
        <begin position="45"/>
        <end position="79"/>
    </location>
</feature>
<protein>
    <submittedName>
        <fullName evidence="2">Uncharacterized protein</fullName>
    </submittedName>
</protein>
<feature type="coiled-coil region" evidence="1">
    <location>
        <begin position="208"/>
        <end position="270"/>
    </location>
</feature>
<dbReference type="AlphaFoldDB" id="A0AAV0FCI0"/>
<proteinExistence type="predicted"/>
<accession>A0AAV0FCI0</accession>
<gene>
    <name evidence="2" type="ORF">CEPIT_LOCUS32669</name>
</gene>
<evidence type="ECO:0000313" key="2">
    <source>
        <dbReference type="EMBL" id="CAH9133075.1"/>
    </source>
</evidence>
<keyword evidence="3" id="KW-1185">Reference proteome</keyword>
<dbReference type="PANTHER" id="PTHR36362:SF3">
    <property type="entry name" value="PROTEIN HOOK HOMOLOG 3-LIKE"/>
    <property type="match status" value="1"/>
</dbReference>
<organism evidence="2 3">
    <name type="scientific">Cuscuta epithymum</name>
    <dbReference type="NCBI Taxonomy" id="186058"/>
    <lineage>
        <taxon>Eukaryota</taxon>
        <taxon>Viridiplantae</taxon>
        <taxon>Streptophyta</taxon>
        <taxon>Embryophyta</taxon>
        <taxon>Tracheophyta</taxon>
        <taxon>Spermatophyta</taxon>
        <taxon>Magnoliopsida</taxon>
        <taxon>eudicotyledons</taxon>
        <taxon>Gunneridae</taxon>
        <taxon>Pentapetalae</taxon>
        <taxon>asterids</taxon>
        <taxon>lamiids</taxon>
        <taxon>Solanales</taxon>
        <taxon>Convolvulaceae</taxon>
        <taxon>Cuscuteae</taxon>
        <taxon>Cuscuta</taxon>
        <taxon>Cuscuta subgen. Cuscuta</taxon>
    </lineage>
</organism>
<comment type="caution">
    <text evidence="2">The sequence shown here is derived from an EMBL/GenBank/DDBJ whole genome shotgun (WGS) entry which is preliminary data.</text>
</comment>
<reference evidence="2" key="1">
    <citation type="submission" date="2022-07" db="EMBL/GenBank/DDBJ databases">
        <authorList>
            <person name="Macas J."/>
            <person name="Novak P."/>
            <person name="Neumann P."/>
        </authorList>
    </citation>
    <scope>NUCLEOTIDE SEQUENCE</scope>
</reference>
<dbReference type="Proteomes" id="UP001152523">
    <property type="component" value="Unassembled WGS sequence"/>
</dbReference>
<feature type="coiled-coil region" evidence="1">
    <location>
        <begin position="103"/>
        <end position="151"/>
    </location>
</feature>